<sequence>MDLSSRKLLFIQEFLKINSEKTIAQLEMVLKHEIKTNPVDEITAFTIEELEARIKQSEKDFLKGKFKTTEELLKKYE</sequence>
<dbReference type="EMBL" id="JBHUIV010000016">
    <property type="protein sequence ID" value="MFD2201826.1"/>
    <property type="molecule type" value="Genomic_DNA"/>
</dbReference>
<keyword evidence="2" id="KW-1185">Reference proteome</keyword>
<comment type="caution">
    <text evidence="1">The sequence shown here is derived from an EMBL/GenBank/DDBJ whole genome shotgun (WGS) entry which is preliminary data.</text>
</comment>
<protein>
    <submittedName>
        <fullName evidence="1">Uncharacterized protein</fullName>
    </submittedName>
</protein>
<dbReference type="Proteomes" id="UP001597414">
    <property type="component" value="Unassembled WGS sequence"/>
</dbReference>
<gene>
    <name evidence="1" type="ORF">ACFSKV_09620</name>
</gene>
<organism evidence="1 2">
    <name type="scientific">Shivajiella indica</name>
    <dbReference type="NCBI Taxonomy" id="872115"/>
    <lineage>
        <taxon>Bacteria</taxon>
        <taxon>Pseudomonadati</taxon>
        <taxon>Bacteroidota</taxon>
        <taxon>Cytophagia</taxon>
        <taxon>Cytophagales</taxon>
        <taxon>Cyclobacteriaceae</taxon>
        <taxon>Shivajiella</taxon>
    </lineage>
</organism>
<evidence type="ECO:0000313" key="1">
    <source>
        <dbReference type="EMBL" id="MFD2201826.1"/>
    </source>
</evidence>
<proteinExistence type="predicted"/>
<dbReference type="RefSeq" id="WP_380801875.1">
    <property type="nucleotide sequence ID" value="NZ_JBHUIV010000016.1"/>
</dbReference>
<evidence type="ECO:0000313" key="2">
    <source>
        <dbReference type="Proteomes" id="UP001597414"/>
    </source>
</evidence>
<accession>A0ABW5BAX7</accession>
<reference evidence="2" key="1">
    <citation type="journal article" date="2019" name="Int. J. Syst. Evol. Microbiol.">
        <title>The Global Catalogue of Microorganisms (GCM) 10K type strain sequencing project: providing services to taxonomists for standard genome sequencing and annotation.</title>
        <authorList>
            <consortium name="The Broad Institute Genomics Platform"/>
            <consortium name="The Broad Institute Genome Sequencing Center for Infectious Disease"/>
            <person name="Wu L."/>
            <person name="Ma J."/>
        </authorList>
    </citation>
    <scope>NUCLEOTIDE SEQUENCE [LARGE SCALE GENOMIC DNA]</scope>
    <source>
        <strain evidence="2">KCTC 19812</strain>
    </source>
</reference>
<name>A0ABW5BAX7_9BACT</name>